<dbReference type="GO" id="GO:0070682">
    <property type="term" value="P:proteasome regulatory particle assembly"/>
    <property type="evidence" value="ECO:0007669"/>
    <property type="project" value="InterPro"/>
</dbReference>
<gene>
    <name evidence="2" type="ORF">AB675_4524</name>
</gene>
<dbReference type="AlphaFoldDB" id="A0A0N1NY09"/>
<comment type="caution">
    <text evidence="2">The sequence shown here is derived from an EMBL/GenBank/DDBJ whole genome shotgun (WGS) entry which is preliminary data.</text>
</comment>
<dbReference type="InterPro" id="IPR038966">
    <property type="entry name" value="TMA17"/>
</dbReference>
<evidence type="ECO:0000313" key="2">
    <source>
        <dbReference type="EMBL" id="KPI39040.1"/>
    </source>
</evidence>
<reference evidence="2 3" key="1">
    <citation type="submission" date="2015-06" db="EMBL/GenBank/DDBJ databases">
        <title>Draft genome of the ant-associated black yeast Phialophora attae CBS 131958.</title>
        <authorList>
            <person name="Moreno L.F."/>
            <person name="Stielow B.J."/>
            <person name="de Hoog S."/>
            <person name="Vicente V.A."/>
            <person name="Weiss V.A."/>
            <person name="de Vries M."/>
            <person name="Cruz L.M."/>
            <person name="Souza E.M."/>
        </authorList>
    </citation>
    <scope>NUCLEOTIDE SEQUENCE [LARGE SCALE GENOMIC DNA]</scope>
    <source>
        <strain evidence="2 3">CBS 131958</strain>
    </source>
</reference>
<feature type="compositionally biased region" description="Acidic residues" evidence="1">
    <location>
        <begin position="148"/>
        <end position="157"/>
    </location>
</feature>
<protein>
    <submittedName>
        <fullName evidence="2">Uncharacterized protein</fullName>
    </submittedName>
</protein>
<evidence type="ECO:0000313" key="3">
    <source>
        <dbReference type="Proteomes" id="UP000038010"/>
    </source>
</evidence>
<proteinExistence type="predicted"/>
<dbReference type="PANTHER" id="PTHR40422">
    <property type="entry name" value="TRANSLATION MACHINERY-ASSOCIATED PROTEIN 17"/>
    <property type="match status" value="1"/>
</dbReference>
<dbReference type="RefSeq" id="XP_017999003.1">
    <property type="nucleotide sequence ID" value="XM_018144668.1"/>
</dbReference>
<dbReference type="Proteomes" id="UP000038010">
    <property type="component" value="Unassembled WGS sequence"/>
</dbReference>
<dbReference type="STRING" id="1664694.A0A0N1NY09"/>
<evidence type="ECO:0000256" key="1">
    <source>
        <dbReference type="SAM" id="MobiDB-lite"/>
    </source>
</evidence>
<dbReference type="VEuPathDB" id="FungiDB:AB675_4524"/>
<name>A0A0N1NY09_9EURO</name>
<sequence length="163" mass="18218">MSAETRPIPASQFALAIRDLPLETIYTKAHEIQNSISHLQRSNAQLKEYSDSIRNDGTLSGEVREQVGDRECLEAIEENERVIARQRERVGLLRAEVERRGRVWHEGDDEDDEEKSNGDATGQSNGVNGSGGKLSDEELRRQMMDRIGDEDDDDDGGEGGLHL</sequence>
<dbReference type="EMBL" id="LFJN01000016">
    <property type="protein sequence ID" value="KPI39040.1"/>
    <property type="molecule type" value="Genomic_DNA"/>
</dbReference>
<dbReference type="GO" id="GO:0030674">
    <property type="term" value="F:protein-macromolecule adaptor activity"/>
    <property type="evidence" value="ECO:0007669"/>
    <property type="project" value="TreeGrafter"/>
</dbReference>
<dbReference type="GeneID" id="28736548"/>
<dbReference type="PANTHER" id="PTHR40422:SF1">
    <property type="entry name" value="TRANSLATION MACHINERY-ASSOCIATED PROTEIN 17"/>
    <property type="match status" value="1"/>
</dbReference>
<feature type="compositionally biased region" description="Polar residues" evidence="1">
    <location>
        <begin position="118"/>
        <end position="127"/>
    </location>
</feature>
<accession>A0A0N1NY09</accession>
<feature type="compositionally biased region" description="Basic and acidic residues" evidence="1">
    <location>
        <begin position="134"/>
        <end position="147"/>
    </location>
</feature>
<organism evidence="2 3">
    <name type="scientific">Cyphellophora attinorum</name>
    <dbReference type="NCBI Taxonomy" id="1664694"/>
    <lineage>
        <taxon>Eukaryota</taxon>
        <taxon>Fungi</taxon>
        <taxon>Dikarya</taxon>
        <taxon>Ascomycota</taxon>
        <taxon>Pezizomycotina</taxon>
        <taxon>Eurotiomycetes</taxon>
        <taxon>Chaetothyriomycetidae</taxon>
        <taxon>Chaetothyriales</taxon>
        <taxon>Cyphellophoraceae</taxon>
        <taxon>Cyphellophora</taxon>
    </lineage>
</organism>
<dbReference type="OrthoDB" id="548474at2759"/>
<feature type="region of interest" description="Disordered" evidence="1">
    <location>
        <begin position="100"/>
        <end position="163"/>
    </location>
</feature>
<keyword evidence="3" id="KW-1185">Reference proteome</keyword>